<proteinExistence type="predicted"/>
<dbReference type="Proteomes" id="UP000540506">
    <property type="component" value="Unassembled WGS sequence"/>
</dbReference>
<protein>
    <submittedName>
        <fullName evidence="1">Enamine deaminase RidA (YjgF/YER057c/UK114 family)</fullName>
    </submittedName>
</protein>
<gene>
    <name evidence="1" type="ORF">FHR34_001791</name>
</gene>
<dbReference type="InterPro" id="IPR035959">
    <property type="entry name" value="RutC-like_sf"/>
</dbReference>
<organism evidence="1 2">
    <name type="scientific">Kitasatospora kifunensis</name>
    <name type="common">Streptomyces kifunensis</name>
    <dbReference type="NCBI Taxonomy" id="58351"/>
    <lineage>
        <taxon>Bacteria</taxon>
        <taxon>Bacillati</taxon>
        <taxon>Actinomycetota</taxon>
        <taxon>Actinomycetes</taxon>
        <taxon>Kitasatosporales</taxon>
        <taxon>Streptomycetaceae</taxon>
        <taxon>Kitasatospora</taxon>
    </lineage>
</organism>
<dbReference type="AlphaFoldDB" id="A0A7W7VUG1"/>
<dbReference type="PANTHER" id="PTHR43857:SF1">
    <property type="entry name" value="YJGH FAMILY PROTEIN"/>
    <property type="match status" value="1"/>
</dbReference>
<reference evidence="1 2" key="1">
    <citation type="submission" date="2020-08" db="EMBL/GenBank/DDBJ databases">
        <title>Sequencing the genomes of 1000 actinobacteria strains.</title>
        <authorList>
            <person name="Klenk H.-P."/>
        </authorList>
    </citation>
    <scope>NUCLEOTIDE SEQUENCE [LARGE SCALE GENOMIC DNA]</scope>
    <source>
        <strain evidence="1 2">DSM 41654</strain>
    </source>
</reference>
<dbReference type="Pfam" id="PF01042">
    <property type="entry name" value="Ribonuc_L-PSP"/>
    <property type="match status" value="1"/>
</dbReference>
<comment type="caution">
    <text evidence="1">The sequence shown here is derived from an EMBL/GenBank/DDBJ whole genome shotgun (WGS) entry which is preliminary data.</text>
</comment>
<sequence>MTDRQIVRGRVSGFSPWEEQFGFSRAVAAGDQVHVSGCTALVNGRIERDDPYSQALTAFGTALNALAAYGLTAHDVVRTRMYLTHVRDADEVGRAHKQLFDAVRPASTMLVVAGLIDSRMMVEVELDAYRAGLGKTLEGSTP</sequence>
<keyword evidence="2" id="KW-1185">Reference proteome</keyword>
<accession>A0A7W7VUG1</accession>
<dbReference type="Gene3D" id="3.30.1330.40">
    <property type="entry name" value="RutC-like"/>
    <property type="match status" value="1"/>
</dbReference>
<dbReference type="PANTHER" id="PTHR43857">
    <property type="entry name" value="BLR7761 PROTEIN"/>
    <property type="match status" value="1"/>
</dbReference>
<name>A0A7W7VUG1_KITKI</name>
<evidence type="ECO:0000313" key="1">
    <source>
        <dbReference type="EMBL" id="MBB4922798.1"/>
    </source>
</evidence>
<dbReference type="EMBL" id="JACHJV010000001">
    <property type="protein sequence ID" value="MBB4922798.1"/>
    <property type="molecule type" value="Genomic_DNA"/>
</dbReference>
<evidence type="ECO:0000313" key="2">
    <source>
        <dbReference type="Proteomes" id="UP000540506"/>
    </source>
</evidence>
<dbReference type="SUPFAM" id="SSF55298">
    <property type="entry name" value="YjgF-like"/>
    <property type="match status" value="1"/>
</dbReference>
<dbReference type="RefSeq" id="WP_184934914.1">
    <property type="nucleotide sequence ID" value="NZ_JACHJV010000001.1"/>
</dbReference>
<dbReference type="CDD" id="cd06154">
    <property type="entry name" value="YjgF_YER057c_UK114_like_6"/>
    <property type="match status" value="1"/>
</dbReference>
<dbReference type="InterPro" id="IPR006175">
    <property type="entry name" value="YjgF/YER057c/UK114"/>
</dbReference>